<evidence type="ECO:0000313" key="1">
    <source>
        <dbReference type="EMBL" id="PLK58580.1"/>
    </source>
</evidence>
<reference evidence="1 2" key="1">
    <citation type="submission" date="2017-06" db="EMBL/GenBank/DDBJ databases">
        <title>Metabolic interaction between xylem feeders and their symbionts.</title>
        <authorList>
            <person name="Chouaia B."/>
        </authorList>
    </citation>
    <scope>NUCLEOTIDE SEQUENCE [LARGE SCALE GENOMIC DNA]</scope>
    <source>
        <strain evidence="1 2">Gra</strain>
    </source>
</reference>
<name>A0A2N4XWT2_9GAMM</name>
<dbReference type="SUPFAM" id="SSF51905">
    <property type="entry name" value="FAD/NAD(P)-binding domain"/>
    <property type="match status" value="1"/>
</dbReference>
<feature type="non-terminal residue" evidence="1">
    <location>
        <position position="138"/>
    </location>
</feature>
<dbReference type="PANTHER" id="PTHR43876:SF7">
    <property type="entry name" value="UBIQUINONE BIOSYNTHESIS MONOOXYGENASE COQ6, MITOCHONDRIAL"/>
    <property type="match status" value="1"/>
</dbReference>
<evidence type="ECO:0000313" key="2">
    <source>
        <dbReference type="Proteomes" id="UP000234253"/>
    </source>
</evidence>
<dbReference type="Proteomes" id="UP000234253">
    <property type="component" value="Unassembled WGS sequence"/>
</dbReference>
<dbReference type="PANTHER" id="PTHR43876">
    <property type="entry name" value="UBIQUINONE BIOSYNTHESIS MONOOXYGENASE COQ6, MITOCHONDRIAL"/>
    <property type="match status" value="1"/>
</dbReference>
<sequence length="138" mass="15616">MGNSLAVKLKLFMPMQKFDVVINGGGIVGLALACGLRSNNLQIAVIEHQEWKYIFNIHNTALRVSAINAASRKLLQYLQVWNEITTQGANPYRKIEVWDKNSFGQIVFDGCQLGNRQLGYIIPNTVIQQALLHRMYQL</sequence>
<dbReference type="AlphaFoldDB" id="A0A2N4XWT2"/>
<dbReference type="InterPro" id="IPR036188">
    <property type="entry name" value="FAD/NAD-bd_sf"/>
</dbReference>
<protein>
    <submittedName>
        <fullName evidence="1">FAD-dependent 2-octaprenylphenol hydroxylase</fullName>
    </submittedName>
</protein>
<dbReference type="InterPro" id="IPR051205">
    <property type="entry name" value="UbiH/COQ6_monooxygenase"/>
</dbReference>
<comment type="caution">
    <text evidence="1">The sequence shown here is derived from an EMBL/GenBank/DDBJ whole genome shotgun (WGS) entry which is preliminary data.</text>
</comment>
<dbReference type="EMBL" id="NJPO01000102">
    <property type="protein sequence ID" value="PLK58580.1"/>
    <property type="molecule type" value="Genomic_DNA"/>
</dbReference>
<gene>
    <name evidence="1" type="ORF">CEX73_01980</name>
</gene>
<proteinExistence type="predicted"/>
<accession>A0A2N4XWT2</accession>
<organism evidence="1 2">
    <name type="scientific">Candidatus Palibaumannia cicadellinicola</name>
    <dbReference type="NCBI Taxonomy" id="186490"/>
    <lineage>
        <taxon>Bacteria</taxon>
        <taxon>Pseudomonadati</taxon>
        <taxon>Pseudomonadota</taxon>
        <taxon>Gammaproteobacteria</taxon>
        <taxon>Candidatus Palibaumannia</taxon>
    </lineage>
</organism>
<dbReference type="Gene3D" id="3.50.50.60">
    <property type="entry name" value="FAD/NAD(P)-binding domain"/>
    <property type="match status" value="1"/>
</dbReference>